<dbReference type="EMBL" id="CP034210">
    <property type="protein sequence ID" value="QBZ66257.1"/>
    <property type="molecule type" value="Genomic_DNA"/>
</dbReference>
<proteinExistence type="predicted"/>
<feature type="compositionally biased region" description="Basic and acidic residues" evidence="1">
    <location>
        <begin position="113"/>
        <end position="122"/>
    </location>
</feature>
<feature type="chain" id="PRO_5043355091" evidence="2">
    <location>
        <begin position="23"/>
        <end position="302"/>
    </location>
</feature>
<feature type="region of interest" description="Disordered" evidence="1">
    <location>
        <begin position="88"/>
        <end position="181"/>
    </location>
</feature>
<keyword evidence="2" id="KW-0732">Signal</keyword>
<dbReference type="Proteomes" id="UP000294847">
    <property type="component" value="Chromosome 7"/>
</dbReference>
<accession>A0A4P7NUM0</accession>
<sequence length="302" mass="32215">MRPTNLFEFLALAASIVPAAIASSSPGQSLRTGSPRSRTISPPAIVAGSPPVSPRLQADSQGALTAAELEEVKRLTPEQFGQWLRKHEDAAGAATQPQHAQHGLPPSPGARGHSQDLSHQKAEGSAGLNRGARHNIDFDGYFRKRDLQPKLAPRSRPGRGSSQVQRRSSPKQEQNVPEASQASMLGKLRGKAAACMQVCGAAISRLGAKAKQPRSGSGNANPTPAGPCWCAECVDSGNNGWHSHEGRKKLQASSLEDLLSECRAIQTEVDDLRARLTAQLAEAQERERLQKGTQSFKQVGPK</sequence>
<feature type="compositionally biased region" description="Low complexity" evidence="1">
    <location>
        <begin position="154"/>
        <end position="167"/>
    </location>
</feature>
<name>A0A4P7NUM0_PYROR</name>
<protein>
    <submittedName>
        <fullName evidence="3">Uncharacterized protein</fullName>
    </submittedName>
</protein>
<evidence type="ECO:0000256" key="1">
    <source>
        <dbReference type="SAM" id="MobiDB-lite"/>
    </source>
</evidence>
<dbReference type="AlphaFoldDB" id="A0A4P7NUM0"/>
<feature type="compositionally biased region" description="Basic and acidic residues" evidence="1">
    <location>
        <begin position="134"/>
        <end position="148"/>
    </location>
</feature>
<feature type="compositionally biased region" description="Polar residues" evidence="1">
    <location>
        <begin position="27"/>
        <end position="40"/>
    </location>
</feature>
<evidence type="ECO:0000313" key="4">
    <source>
        <dbReference type="Proteomes" id="UP000294847"/>
    </source>
</evidence>
<organism evidence="3 4">
    <name type="scientific">Pyricularia oryzae</name>
    <name type="common">Rice blast fungus</name>
    <name type="synonym">Magnaporthe oryzae</name>
    <dbReference type="NCBI Taxonomy" id="318829"/>
    <lineage>
        <taxon>Eukaryota</taxon>
        <taxon>Fungi</taxon>
        <taxon>Dikarya</taxon>
        <taxon>Ascomycota</taxon>
        <taxon>Pezizomycotina</taxon>
        <taxon>Sordariomycetes</taxon>
        <taxon>Sordariomycetidae</taxon>
        <taxon>Magnaporthales</taxon>
        <taxon>Pyriculariaceae</taxon>
        <taxon>Pyricularia</taxon>
    </lineage>
</organism>
<evidence type="ECO:0000256" key="2">
    <source>
        <dbReference type="SAM" id="SignalP"/>
    </source>
</evidence>
<reference evidence="3 4" key="1">
    <citation type="journal article" date="2019" name="Mol. Biol. Evol.">
        <title>Blast fungal genomes show frequent chromosomal changes, gene gains and losses, and effector gene turnover.</title>
        <authorList>
            <person name="Gomez Luciano L.B."/>
            <person name="Jason Tsai I."/>
            <person name="Chuma I."/>
            <person name="Tosa Y."/>
            <person name="Chen Y.H."/>
            <person name="Li J.Y."/>
            <person name="Li M.Y."/>
            <person name="Jade Lu M.Y."/>
            <person name="Nakayashiki H."/>
            <person name="Li W.H."/>
        </authorList>
    </citation>
    <scope>NUCLEOTIDE SEQUENCE [LARGE SCALE GENOMIC DNA]</scope>
    <source>
        <strain evidence="3">MZ5-1-6</strain>
    </source>
</reference>
<feature type="signal peptide" evidence="2">
    <location>
        <begin position="1"/>
        <end position="22"/>
    </location>
</feature>
<feature type="region of interest" description="Disordered" evidence="1">
    <location>
        <begin position="23"/>
        <end position="57"/>
    </location>
</feature>
<evidence type="ECO:0000313" key="3">
    <source>
        <dbReference type="EMBL" id="QBZ66257.1"/>
    </source>
</evidence>
<feature type="compositionally biased region" description="Polar residues" evidence="1">
    <location>
        <begin position="171"/>
        <end position="181"/>
    </location>
</feature>
<gene>
    <name evidence="3" type="ORF">PoMZ_13230</name>
</gene>